<proteinExistence type="predicted"/>
<dbReference type="Proteomes" id="UP001626593">
    <property type="component" value="Chromosome"/>
</dbReference>
<accession>A0ABZ1ADZ4</accession>
<keyword evidence="4 6" id="KW-1133">Transmembrane helix</keyword>
<organism evidence="7 8">
    <name type="scientific">Aromatoleum evansii</name>
    <name type="common">Azoarcus evansii</name>
    <dbReference type="NCBI Taxonomy" id="59406"/>
    <lineage>
        <taxon>Bacteria</taxon>
        <taxon>Pseudomonadati</taxon>
        <taxon>Pseudomonadota</taxon>
        <taxon>Betaproteobacteria</taxon>
        <taxon>Rhodocyclales</taxon>
        <taxon>Rhodocyclaceae</taxon>
        <taxon>Aromatoleum</taxon>
    </lineage>
</organism>
<dbReference type="InterPro" id="IPR001123">
    <property type="entry name" value="LeuE-type"/>
</dbReference>
<evidence type="ECO:0000256" key="6">
    <source>
        <dbReference type="SAM" id="Phobius"/>
    </source>
</evidence>
<dbReference type="Pfam" id="PF01810">
    <property type="entry name" value="LysE"/>
    <property type="match status" value="1"/>
</dbReference>
<dbReference type="EMBL" id="CP141259">
    <property type="protein sequence ID" value="WRL44085.1"/>
    <property type="molecule type" value="Genomic_DNA"/>
</dbReference>
<evidence type="ECO:0000256" key="4">
    <source>
        <dbReference type="ARBA" id="ARBA00022989"/>
    </source>
</evidence>
<dbReference type="PIRSF" id="PIRSF006324">
    <property type="entry name" value="LeuE"/>
    <property type="match status" value="1"/>
</dbReference>
<keyword evidence="8" id="KW-1185">Reference proteome</keyword>
<feature type="transmembrane region" description="Helical" evidence="6">
    <location>
        <begin position="6"/>
        <end position="29"/>
    </location>
</feature>
<feature type="transmembrane region" description="Helical" evidence="6">
    <location>
        <begin position="72"/>
        <end position="92"/>
    </location>
</feature>
<name>A0ABZ1ADZ4_AROEV</name>
<evidence type="ECO:0000256" key="1">
    <source>
        <dbReference type="ARBA" id="ARBA00004651"/>
    </source>
</evidence>
<feature type="transmembrane region" description="Helical" evidence="6">
    <location>
        <begin position="125"/>
        <end position="142"/>
    </location>
</feature>
<evidence type="ECO:0000256" key="3">
    <source>
        <dbReference type="ARBA" id="ARBA00022692"/>
    </source>
</evidence>
<keyword evidence="3 6" id="KW-0812">Transmembrane</keyword>
<dbReference type="PANTHER" id="PTHR30086">
    <property type="entry name" value="ARGININE EXPORTER PROTEIN ARGO"/>
    <property type="match status" value="1"/>
</dbReference>
<protein>
    <submittedName>
        <fullName evidence="7">LysE family translocator</fullName>
    </submittedName>
</protein>
<keyword evidence="5 6" id="KW-0472">Membrane</keyword>
<feature type="transmembrane region" description="Helical" evidence="6">
    <location>
        <begin position="148"/>
        <end position="174"/>
    </location>
</feature>
<sequence length="210" mass="22648">MFEHFHWLPFLFAITALTMSPGLDSLLVMRNAARGGMRDGLLTSFGICLGLFAHATVSALGLSVILLGSATLFATMKIAGAAYLVWLGIQSLRSAWHAQGMRITVQGARVVPATTSLREGLLSNVLNPKPIIFYMAFLPQFIDPAHSALIQSLAMAAIHFTIAMLWQGLLALTVNRARSLLERPRVSRIMDGVTGMLLLGFGAKLAATQN</sequence>
<evidence type="ECO:0000313" key="7">
    <source>
        <dbReference type="EMBL" id="WRL44085.1"/>
    </source>
</evidence>
<gene>
    <name evidence="7" type="ORF">U5817_12770</name>
</gene>
<dbReference type="PANTHER" id="PTHR30086:SF20">
    <property type="entry name" value="ARGININE EXPORTER PROTEIN ARGO-RELATED"/>
    <property type="match status" value="1"/>
</dbReference>
<evidence type="ECO:0000313" key="8">
    <source>
        <dbReference type="Proteomes" id="UP001626593"/>
    </source>
</evidence>
<feature type="transmembrane region" description="Helical" evidence="6">
    <location>
        <begin position="41"/>
        <end position="66"/>
    </location>
</feature>
<evidence type="ECO:0000256" key="2">
    <source>
        <dbReference type="ARBA" id="ARBA00022475"/>
    </source>
</evidence>
<dbReference type="RefSeq" id="WP_407277535.1">
    <property type="nucleotide sequence ID" value="NZ_CP141259.1"/>
</dbReference>
<keyword evidence="2" id="KW-1003">Cell membrane</keyword>
<comment type="subcellular location">
    <subcellularLocation>
        <location evidence="1">Cell membrane</location>
        <topology evidence="1">Multi-pass membrane protein</topology>
    </subcellularLocation>
</comment>
<reference evidence="7 8" key="1">
    <citation type="submission" date="2023-12" db="EMBL/GenBank/DDBJ databases">
        <title>A. evansii MAY27, complete genome.</title>
        <authorList>
            <person name="Wang Y."/>
        </authorList>
    </citation>
    <scope>NUCLEOTIDE SEQUENCE [LARGE SCALE GENOMIC DNA]</scope>
    <source>
        <strain evidence="7 8">MAY27</strain>
    </source>
</reference>
<evidence type="ECO:0000256" key="5">
    <source>
        <dbReference type="ARBA" id="ARBA00023136"/>
    </source>
</evidence>